<dbReference type="Proteomes" id="UP000024635">
    <property type="component" value="Unassembled WGS sequence"/>
</dbReference>
<keyword evidence="2" id="KW-1185">Reference proteome</keyword>
<dbReference type="AlphaFoldDB" id="A0A016U4X0"/>
<dbReference type="EMBL" id="JARK01001394">
    <property type="protein sequence ID" value="EYC09981.1"/>
    <property type="molecule type" value="Genomic_DNA"/>
</dbReference>
<gene>
    <name evidence="1" type="primary">Acey_s0058.g2923</name>
    <name evidence="1" type="ORF">Y032_0058g2923</name>
</gene>
<sequence>MASLSHHTGHSAIIKTLVFRNFELSFVHEANDVFPFVGPLDPSLGGSPLSDAGAPHSIVGPDFRRFSTFGRWGTLSHR</sequence>
<reference evidence="2" key="1">
    <citation type="journal article" date="2015" name="Nat. Genet.">
        <title>The genome and transcriptome of the zoonotic hookworm Ancylostoma ceylanicum identify infection-specific gene families.</title>
        <authorList>
            <person name="Schwarz E.M."/>
            <person name="Hu Y."/>
            <person name="Antoshechkin I."/>
            <person name="Miller M.M."/>
            <person name="Sternberg P.W."/>
            <person name="Aroian R.V."/>
        </authorList>
    </citation>
    <scope>NUCLEOTIDE SEQUENCE</scope>
    <source>
        <strain evidence="2">HY135</strain>
    </source>
</reference>
<accession>A0A016U4X0</accession>
<proteinExistence type="predicted"/>
<name>A0A016U4X0_9BILA</name>
<organism evidence="1 2">
    <name type="scientific">Ancylostoma ceylanicum</name>
    <dbReference type="NCBI Taxonomy" id="53326"/>
    <lineage>
        <taxon>Eukaryota</taxon>
        <taxon>Metazoa</taxon>
        <taxon>Ecdysozoa</taxon>
        <taxon>Nematoda</taxon>
        <taxon>Chromadorea</taxon>
        <taxon>Rhabditida</taxon>
        <taxon>Rhabditina</taxon>
        <taxon>Rhabditomorpha</taxon>
        <taxon>Strongyloidea</taxon>
        <taxon>Ancylostomatidae</taxon>
        <taxon>Ancylostomatinae</taxon>
        <taxon>Ancylostoma</taxon>
    </lineage>
</organism>
<comment type="caution">
    <text evidence="1">The sequence shown here is derived from an EMBL/GenBank/DDBJ whole genome shotgun (WGS) entry which is preliminary data.</text>
</comment>
<evidence type="ECO:0000313" key="2">
    <source>
        <dbReference type="Proteomes" id="UP000024635"/>
    </source>
</evidence>
<protein>
    <submittedName>
        <fullName evidence="1">Uncharacterized protein</fullName>
    </submittedName>
</protein>
<evidence type="ECO:0000313" key="1">
    <source>
        <dbReference type="EMBL" id="EYC09981.1"/>
    </source>
</evidence>